<proteinExistence type="predicted"/>
<evidence type="ECO:0000313" key="2">
    <source>
        <dbReference type="EMBL" id="KDQ21820.1"/>
    </source>
</evidence>
<dbReference type="EMBL" id="KL198016">
    <property type="protein sequence ID" value="KDQ21820.1"/>
    <property type="molecule type" value="Genomic_DNA"/>
</dbReference>
<feature type="region of interest" description="Disordered" evidence="1">
    <location>
        <begin position="209"/>
        <end position="426"/>
    </location>
</feature>
<evidence type="ECO:0000313" key="3">
    <source>
        <dbReference type="Proteomes" id="UP000027195"/>
    </source>
</evidence>
<protein>
    <submittedName>
        <fullName evidence="2">Uncharacterized protein</fullName>
    </submittedName>
</protein>
<sequence>MSSIRLYHHNPWSDTAEDLSFAMFREQGASFFVQRFPGMTNEVAEFLADRVFCVVEDGDAAQRVTAQEFGLWAKRLPAMLADDKVFSPVVASRPSFMMTQDDSTAVEADRPAEQLPVAVPTGLLTPALASPQLPPVPLSDGPIAPLEDAAEDDPSSRAASTKRRKRGTRSKSKTVSSPAPIAPPELGAARDATLDDLAAGTQDLVREISRQSKGLPLPPPPPPPLPSNNLLAPPVPALPTPRPIPVKKPSKWNVFRSAKDLASSDAHAPSQPQPRSSTPEYEGNEFGDESTPRPLGMSATAANVSSLVMGLGPAPRAPRAPPSEKSEKGAWHRGRAQEQQPVHGRGLGGATSPLGARWTGNGNVSGGGGGAASGPDHRWPGSASASGPAQADNRSERYTPSVRSRGGLYGVTADNSSNWRQSYSSTSSVATSSAYTRFSNGSVRSLSTVATTVSTGSALRSVSSIAEKPEPPAPVPKRVHPPMPATNVKRECDWTCRA</sequence>
<dbReference type="STRING" id="930990.A0A067N4G0"/>
<accession>A0A067N4G0</accession>
<dbReference type="OrthoDB" id="3256358at2759"/>
<dbReference type="Proteomes" id="UP000027195">
    <property type="component" value="Unassembled WGS sequence"/>
</dbReference>
<dbReference type="AlphaFoldDB" id="A0A067N4G0"/>
<feature type="compositionally biased region" description="Basic residues" evidence="1">
    <location>
        <begin position="160"/>
        <end position="172"/>
    </location>
</feature>
<evidence type="ECO:0000256" key="1">
    <source>
        <dbReference type="SAM" id="MobiDB-lite"/>
    </source>
</evidence>
<feature type="compositionally biased region" description="Pro residues" evidence="1">
    <location>
        <begin position="216"/>
        <end position="226"/>
    </location>
</feature>
<name>A0A067N4G0_BOTB1</name>
<reference evidence="3" key="1">
    <citation type="journal article" date="2014" name="Proc. Natl. Acad. Sci. U.S.A.">
        <title>Extensive sampling of basidiomycete genomes demonstrates inadequacy of the white-rot/brown-rot paradigm for wood decay fungi.</title>
        <authorList>
            <person name="Riley R."/>
            <person name="Salamov A.A."/>
            <person name="Brown D.W."/>
            <person name="Nagy L.G."/>
            <person name="Floudas D."/>
            <person name="Held B.W."/>
            <person name="Levasseur A."/>
            <person name="Lombard V."/>
            <person name="Morin E."/>
            <person name="Otillar R."/>
            <person name="Lindquist E.A."/>
            <person name="Sun H."/>
            <person name="LaButti K.M."/>
            <person name="Schmutz J."/>
            <person name="Jabbour D."/>
            <person name="Luo H."/>
            <person name="Baker S.E."/>
            <person name="Pisabarro A.G."/>
            <person name="Walton J.D."/>
            <person name="Blanchette R.A."/>
            <person name="Henrissat B."/>
            <person name="Martin F."/>
            <person name="Cullen D."/>
            <person name="Hibbett D.S."/>
            <person name="Grigoriev I.V."/>
        </authorList>
    </citation>
    <scope>NUCLEOTIDE SEQUENCE [LARGE SCALE GENOMIC DNA]</scope>
    <source>
        <strain evidence="3">FD-172 SS1</strain>
    </source>
</reference>
<feature type="compositionally biased region" description="Gly residues" evidence="1">
    <location>
        <begin position="363"/>
        <end position="372"/>
    </location>
</feature>
<feature type="compositionally biased region" description="Pro residues" evidence="1">
    <location>
        <begin position="233"/>
        <end position="246"/>
    </location>
</feature>
<feature type="region of interest" description="Disordered" evidence="1">
    <location>
        <begin position="461"/>
        <end position="487"/>
    </location>
</feature>
<keyword evidence="3" id="KW-1185">Reference proteome</keyword>
<feature type="region of interest" description="Disordered" evidence="1">
    <location>
        <begin position="126"/>
        <end position="188"/>
    </location>
</feature>
<feature type="compositionally biased region" description="Low complexity" evidence="1">
    <location>
        <begin position="380"/>
        <end position="389"/>
    </location>
</feature>
<organism evidence="2 3">
    <name type="scientific">Botryobasidium botryosum (strain FD-172 SS1)</name>
    <dbReference type="NCBI Taxonomy" id="930990"/>
    <lineage>
        <taxon>Eukaryota</taxon>
        <taxon>Fungi</taxon>
        <taxon>Dikarya</taxon>
        <taxon>Basidiomycota</taxon>
        <taxon>Agaricomycotina</taxon>
        <taxon>Agaricomycetes</taxon>
        <taxon>Cantharellales</taxon>
        <taxon>Botryobasidiaceae</taxon>
        <taxon>Botryobasidium</taxon>
    </lineage>
</organism>
<dbReference type="InParanoid" id="A0A067N4G0"/>
<dbReference type="HOGENOM" id="CLU_547443_0_0_1"/>
<gene>
    <name evidence="2" type="ORF">BOTBODRAFT_214030</name>
</gene>